<gene>
    <name evidence="1" type="ORF">Fot_52908</name>
</gene>
<dbReference type="PANTHER" id="PTHR35630">
    <property type="entry name" value="LEGUMINOSIN GROUP486 SECRETED PEPTIDE"/>
    <property type="match status" value="1"/>
</dbReference>
<comment type="caution">
    <text evidence="1">The sequence shown here is derived from an EMBL/GenBank/DDBJ whole genome shotgun (WGS) entry which is preliminary data.</text>
</comment>
<name>A0ABD1PHZ5_9LAMI</name>
<reference evidence="2" key="1">
    <citation type="submission" date="2024-07" db="EMBL/GenBank/DDBJ databases">
        <title>Two chromosome-level genome assemblies of Korean endemic species Abeliophyllum distichum and Forsythia ovata (Oleaceae).</title>
        <authorList>
            <person name="Jang H."/>
        </authorList>
    </citation>
    <scope>NUCLEOTIDE SEQUENCE [LARGE SCALE GENOMIC DNA]</scope>
</reference>
<keyword evidence="2" id="KW-1185">Reference proteome</keyword>
<organism evidence="1 2">
    <name type="scientific">Forsythia ovata</name>
    <dbReference type="NCBI Taxonomy" id="205694"/>
    <lineage>
        <taxon>Eukaryota</taxon>
        <taxon>Viridiplantae</taxon>
        <taxon>Streptophyta</taxon>
        <taxon>Embryophyta</taxon>
        <taxon>Tracheophyta</taxon>
        <taxon>Spermatophyta</taxon>
        <taxon>Magnoliopsida</taxon>
        <taxon>eudicotyledons</taxon>
        <taxon>Gunneridae</taxon>
        <taxon>Pentapetalae</taxon>
        <taxon>asterids</taxon>
        <taxon>lamiids</taxon>
        <taxon>Lamiales</taxon>
        <taxon>Oleaceae</taxon>
        <taxon>Forsythieae</taxon>
        <taxon>Forsythia</taxon>
    </lineage>
</organism>
<proteinExistence type="predicted"/>
<dbReference type="Proteomes" id="UP001604277">
    <property type="component" value="Unassembled WGS sequence"/>
</dbReference>
<dbReference type="EMBL" id="JBFOLJ010000019">
    <property type="protein sequence ID" value="KAL2463252.1"/>
    <property type="molecule type" value="Genomic_DNA"/>
</dbReference>
<dbReference type="PANTHER" id="PTHR35630:SF1">
    <property type="entry name" value="LEGUMINOSIN GROUP486 SECRETED PEPTIDE"/>
    <property type="match status" value="1"/>
</dbReference>
<protein>
    <submittedName>
        <fullName evidence="1">tRNA(Ile)-lysidine synthase</fullName>
    </submittedName>
</protein>
<evidence type="ECO:0000313" key="1">
    <source>
        <dbReference type="EMBL" id="KAL2463252.1"/>
    </source>
</evidence>
<evidence type="ECO:0000313" key="2">
    <source>
        <dbReference type="Proteomes" id="UP001604277"/>
    </source>
</evidence>
<dbReference type="AlphaFoldDB" id="A0ABD1PHZ5"/>
<accession>A0ABD1PHZ5</accession>
<sequence length="201" mass="22832">MPIIKRSGISPIALPKGSPSVILNCTVDRFEIGSYTFKPVDYYQLKVALDDIHYCEGLFGSQFASVRAYEPARDKGRATIFWKIDLCTLSTARHKRTLQVMKFISALPAGGSSPVIMNCKASRFVRGSYTFKPADSYQLKVDINDTYYCLSMFGMKFNSVYAFEPVRDKGRATIFWKIDLNGFSISYHNFSFKFVAPWESE</sequence>